<comment type="caution">
    <text evidence="5">The sequence shown here is derived from an EMBL/GenBank/DDBJ whole genome shotgun (WGS) entry which is preliminary data.</text>
</comment>
<feature type="repeat" description="ANK" evidence="3">
    <location>
        <begin position="440"/>
        <end position="473"/>
    </location>
</feature>
<dbReference type="EMBL" id="JBHSAS010000006">
    <property type="protein sequence ID" value="MFC4027049.1"/>
    <property type="molecule type" value="Genomic_DNA"/>
</dbReference>
<evidence type="ECO:0000256" key="1">
    <source>
        <dbReference type="ARBA" id="ARBA00022737"/>
    </source>
</evidence>
<protein>
    <submittedName>
        <fullName evidence="5">Ankyrin repeat domain-containing protein</fullName>
    </submittedName>
</protein>
<name>A0ABV8H4K6_9FLAO</name>
<keyword evidence="4" id="KW-0732">Signal</keyword>
<keyword evidence="2 3" id="KW-0040">ANK repeat</keyword>
<dbReference type="PANTHER" id="PTHR24126:SF14">
    <property type="entry name" value="ANK_REP_REGION DOMAIN-CONTAINING PROTEIN"/>
    <property type="match status" value="1"/>
</dbReference>
<evidence type="ECO:0000256" key="3">
    <source>
        <dbReference type="PROSITE-ProRule" id="PRU00023"/>
    </source>
</evidence>
<dbReference type="InterPro" id="IPR036770">
    <property type="entry name" value="Ankyrin_rpt-contain_sf"/>
</dbReference>
<evidence type="ECO:0000256" key="4">
    <source>
        <dbReference type="SAM" id="SignalP"/>
    </source>
</evidence>
<organism evidence="5 6">
    <name type="scientific">Zunongwangia endophytica</name>
    <dbReference type="NCBI Taxonomy" id="1808945"/>
    <lineage>
        <taxon>Bacteria</taxon>
        <taxon>Pseudomonadati</taxon>
        <taxon>Bacteroidota</taxon>
        <taxon>Flavobacteriia</taxon>
        <taxon>Flavobacteriales</taxon>
        <taxon>Flavobacteriaceae</taxon>
        <taxon>Zunongwangia</taxon>
    </lineage>
</organism>
<feature type="signal peptide" evidence="4">
    <location>
        <begin position="1"/>
        <end position="21"/>
    </location>
</feature>
<evidence type="ECO:0000313" key="5">
    <source>
        <dbReference type="EMBL" id="MFC4027049.1"/>
    </source>
</evidence>
<dbReference type="SMART" id="SM00248">
    <property type="entry name" value="ANK"/>
    <property type="match status" value="10"/>
</dbReference>
<dbReference type="PANTHER" id="PTHR24126">
    <property type="entry name" value="ANKYRIN REPEAT, PH AND SEC7 DOMAIN CONTAINING PROTEIN SECG-RELATED"/>
    <property type="match status" value="1"/>
</dbReference>
<proteinExistence type="predicted"/>
<keyword evidence="6" id="KW-1185">Reference proteome</keyword>
<evidence type="ECO:0000313" key="6">
    <source>
        <dbReference type="Proteomes" id="UP001595793"/>
    </source>
</evidence>
<dbReference type="SUPFAM" id="SSF48403">
    <property type="entry name" value="Ankyrin repeat"/>
    <property type="match status" value="2"/>
</dbReference>
<accession>A0ABV8H4K6</accession>
<gene>
    <name evidence="5" type="ORF">ACFOS1_06505</name>
</gene>
<dbReference type="Proteomes" id="UP001595793">
    <property type="component" value="Unassembled WGS sequence"/>
</dbReference>
<sequence length="500" mass="55031">MINIKQFLVGTALVLALPLTAQEDNIFLSRDYWSNNPNVSEIKSEVEKGNDPTERNGSNFDPVVMAIFSNPSEDVIAYLLDQEGNDVNKLTHDGRTYIFWAASAGNLPLVKMFGERGAKMDIVDDHGYSVLNFAANAGVKDKELYDYLISKGSNPKVEKTHSGANALLLMMPSLTDYEMIEYFESKGLSIKDTDEAGNGVFNYAARSGNIEMMNKLIEKGVSYKEENKEGGNAMFFAAMGSRRSTNELPVFEYLKEVGVAPNVTKDDGTTPLHVLAARSKDMEVINFFVENGVNPTAENDGGNTPLLNASRRNKLEIIKFFAEKTENINATNEKGETALSLAVAGNSPEVVEYLMGEGAKTKFTDKSGNSLVYYLIDAYNPRNAEAFEKKMALLKKENVDFTKAQANDENFLTLAVKKNDLALIEKALATDIDVNTTDAEGNTPLQIAALRADNTKIMKLLLDHGANKEVTTDFGESVYDLASENEILQESNADLEFLKS</sequence>
<feature type="repeat" description="ANK" evidence="3">
    <location>
        <begin position="267"/>
        <end position="300"/>
    </location>
</feature>
<dbReference type="PROSITE" id="PS50088">
    <property type="entry name" value="ANK_REPEAT"/>
    <property type="match status" value="6"/>
</dbReference>
<reference evidence="6" key="1">
    <citation type="journal article" date="2019" name="Int. J. Syst. Evol. Microbiol.">
        <title>The Global Catalogue of Microorganisms (GCM) 10K type strain sequencing project: providing services to taxonomists for standard genome sequencing and annotation.</title>
        <authorList>
            <consortium name="The Broad Institute Genomics Platform"/>
            <consortium name="The Broad Institute Genome Sequencing Center for Infectious Disease"/>
            <person name="Wu L."/>
            <person name="Ma J."/>
        </authorList>
    </citation>
    <scope>NUCLEOTIDE SEQUENCE [LARGE SCALE GENOMIC DNA]</scope>
    <source>
        <strain evidence="6">CECT 9128</strain>
    </source>
</reference>
<dbReference type="Gene3D" id="1.25.40.20">
    <property type="entry name" value="Ankyrin repeat-containing domain"/>
    <property type="match status" value="3"/>
</dbReference>
<dbReference type="InterPro" id="IPR002110">
    <property type="entry name" value="Ankyrin_rpt"/>
</dbReference>
<dbReference type="RefSeq" id="WP_290235093.1">
    <property type="nucleotide sequence ID" value="NZ_JAUFPZ010000002.1"/>
</dbReference>
<feature type="chain" id="PRO_5047224674" evidence="4">
    <location>
        <begin position="22"/>
        <end position="500"/>
    </location>
</feature>
<feature type="repeat" description="ANK" evidence="3">
    <location>
        <begin position="196"/>
        <end position="228"/>
    </location>
</feature>
<dbReference type="PROSITE" id="PS50297">
    <property type="entry name" value="ANK_REP_REGION"/>
    <property type="match status" value="4"/>
</dbReference>
<feature type="repeat" description="ANK" evidence="3">
    <location>
        <begin position="301"/>
        <end position="333"/>
    </location>
</feature>
<keyword evidence="1" id="KW-0677">Repeat</keyword>
<dbReference type="Pfam" id="PF12796">
    <property type="entry name" value="Ank_2"/>
    <property type="match status" value="3"/>
</dbReference>
<feature type="repeat" description="ANK" evidence="3">
    <location>
        <begin position="334"/>
        <end position="366"/>
    </location>
</feature>
<evidence type="ECO:0000256" key="2">
    <source>
        <dbReference type="ARBA" id="ARBA00023043"/>
    </source>
</evidence>
<feature type="repeat" description="ANK" evidence="3">
    <location>
        <begin position="93"/>
        <end position="125"/>
    </location>
</feature>